<sequence length="56" mass="6352">MFSFFLERIRFNDNRIRPKGAVLSLISATLTNGILRNCVTIEQLAPLRSLPFSANE</sequence>
<dbReference type="Proteomes" id="UP000076858">
    <property type="component" value="Unassembled WGS sequence"/>
</dbReference>
<evidence type="ECO:0000313" key="2">
    <source>
        <dbReference type="Proteomes" id="UP000076858"/>
    </source>
</evidence>
<protein>
    <submittedName>
        <fullName evidence="1">Uncharacterized protein</fullName>
    </submittedName>
</protein>
<gene>
    <name evidence="1" type="ORF">APZ42_020829</name>
</gene>
<keyword evidence="2" id="KW-1185">Reference proteome</keyword>
<evidence type="ECO:0000313" key="1">
    <source>
        <dbReference type="EMBL" id="KZS14167.1"/>
    </source>
</evidence>
<organism evidence="1 2">
    <name type="scientific">Daphnia magna</name>
    <dbReference type="NCBI Taxonomy" id="35525"/>
    <lineage>
        <taxon>Eukaryota</taxon>
        <taxon>Metazoa</taxon>
        <taxon>Ecdysozoa</taxon>
        <taxon>Arthropoda</taxon>
        <taxon>Crustacea</taxon>
        <taxon>Branchiopoda</taxon>
        <taxon>Diplostraca</taxon>
        <taxon>Cladocera</taxon>
        <taxon>Anomopoda</taxon>
        <taxon>Daphniidae</taxon>
        <taxon>Daphnia</taxon>
    </lineage>
</organism>
<proteinExistence type="predicted"/>
<dbReference type="EMBL" id="LRGB01001005">
    <property type="protein sequence ID" value="KZS14167.1"/>
    <property type="molecule type" value="Genomic_DNA"/>
</dbReference>
<comment type="caution">
    <text evidence="1">The sequence shown here is derived from an EMBL/GenBank/DDBJ whole genome shotgun (WGS) entry which is preliminary data.</text>
</comment>
<accession>A0A164XF84</accession>
<name>A0A164XF84_9CRUS</name>
<reference evidence="1 2" key="1">
    <citation type="submission" date="2016-03" db="EMBL/GenBank/DDBJ databases">
        <title>EvidentialGene: Evidence-directed Construction of Genes on Genomes.</title>
        <authorList>
            <person name="Gilbert D.G."/>
            <person name="Choi J.-H."/>
            <person name="Mockaitis K."/>
            <person name="Colbourne J."/>
            <person name="Pfrender M."/>
        </authorList>
    </citation>
    <scope>NUCLEOTIDE SEQUENCE [LARGE SCALE GENOMIC DNA]</scope>
    <source>
        <strain evidence="1 2">Xinb3</strain>
        <tissue evidence="1">Complete organism</tissue>
    </source>
</reference>
<dbReference type="AlphaFoldDB" id="A0A164XF84"/>